<proteinExistence type="predicted"/>
<protein>
    <submittedName>
        <fullName evidence="2">Uncharacterized protein</fullName>
    </submittedName>
</protein>
<dbReference type="RefSeq" id="WP_207086385.1">
    <property type="nucleotide sequence ID" value="NZ_JAFLQW010000041.1"/>
</dbReference>
<evidence type="ECO:0000313" key="2">
    <source>
        <dbReference type="EMBL" id="MBO0347810.1"/>
    </source>
</evidence>
<sequence>MRLGLGERRRSPGYHHRQTHNRKYVRSPDHPLRHVIGLFEIYNPLN</sequence>
<dbReference type="Proteomes" id="UP000664844">
    <property type="component" value="Unassembled WGS sequence"/>
</dbReference>
<evidence type="ECO:0000256" key="1">
    <source>
        <dbReference type="SAM" id="MobiDB-lite"/>
    </source>
</evidence>
<feature type="region of interest" description="Disordered" evidence="1">
    <location>
        <begin position="1"/>
        <end position="27"/>
    </location>
</feature>
<feature type="compositionally biased region" description="Basic residues" evidence="1">
    <location>
        <begin position="11"/>
        <end position="25"/>
    </location>
</feature>
<organism evidence="2 3">
    <name type="scientific">Phormidium pseudopriestleyi FRX01</name>
    <dbReference type="NCBI Taxonomy" id="1759528"/>
    <lineage>
        <taxon>Bacteria</taxon>
        <taxon>Bacillati</taxon>
        <taxon>Cyanobacteriota</taxon>
        <taxon>Cyanophyceae</taxon>
        <taxon>Oscillatoriophycideae</taxon>
        <taxon>Oscillatoriales</taxon>
        <taxon>Oscillatoriaceae</taxon>
        <taxon>Phormidium</taxon>
    </lineage>
</organism>
<dbReference type="EMBL" id="JAFLQW010000041">
    <property type="protein sequence ID" value="MBO0347810.1"/>
    <property type="molecule type" value="Genomic_DNA"/>
</dbReference>
<gene>
    <name evidence="2" type="ORF">J0895_01535</name>
</gene>
<evidence type="ECO:0000313" key="3">
    <source>
        <dbReference type="Proteomes" id="UP000664844"/>
    </source>
</evidence>
<reference evidence="2 3" key="1">
    <citation type="submission" date="2021-03" db="EMBL/GenBank/DDBJ databases">
        <title>Metabolic Capacity of the Antarctic Cyanobacterium Phormidium pseudopriestleyi that Sustains Oxygenic Photosynthesis in the Presence of Hydrogen Sulfide.</title>
        <authorList>
            <person name="Lumian J.E."/>
            <person name="Jungblut A.D."/>
            <person name="Dillon M.L."/>
            <person name="Hawes I."/>
            <person name="Doran P.T."/>
            <person name="Mackey T.J."/>
            <person name="Dick G.J."/>
            <person name="Grettenberger C.L."/>
            <person name="Sumner D.Y."/>
        </authorList>
    </citation>
    <scope>NUCLEOTIDE SEQUENCE [LARGE SCALE GENOMIC DNA]</scope>
    <source>
        <strain evidence="2 3">FRX01</strain>
    </source>
</reference>
<name>A0ABS3FL51_9CYAN</name>
<feature type="compositionally biased region" description="Basic and acidic residues" evidence="1">
    <location>
        <begin position="1"/>
        <end position="10"/>
    </location>
</feature>
<comment type="caution">
    <text evidence="2">The sequence shown here is derived from an EMBL/GenBank/DDBJ whole genome shotgun (WGS) entry which is preliminary data.</text>
</comment>
<accession>A0ABS3FL51</accession>
<keyword evidence="3" id="KW-1185">Reference proteome</keyword>